<reference evidence="3" key="1">
    <citation type="submission" date="2018-08" db="EMBL/GenBank/DDBJ databases">
        <authorList>
            <person name="Kim S.-J."/>
            <person name="Jung G.-Y."/>
        </authorList>
    </citation>
    <scope>NUCLEOTIDE SEQUENCE [LARGE SCALE GENOMIC DNA]</scope>
    <source>
        <strain evidence="3">GY_H</strain>
    </source>
</reference>
<sequence>MNLQFAGRAMVLLAAALFLSVLSTHAEAAAPPCRTQQDLIRLGGSLAQVARRIDAGKTVTIVAIGSSSTAGAGASTPAMSYPSRLAVELQQQFPKARFNVINQGVNGEEVADMLRRFDAAVIAHKPDLVLWQLGTNSLIRDHQMSDRGASIRMGLHKIRGVGADAILIDPQYAPKVIAKPLAPQMVDFIAEISKEENVGLFRRFDVMKHWSEVEGLPFDAFVIADGLHMNDWGYSCMAHNLGAAIADTVQRPIVAAKAVTRKAAAPVLYGP</sequence>
<dbReference type="OrthoDB" id="7203637at2"/>
<dbReference type="InterPro" id="IPR057572">
    <property type="entry name" value="NonGDSL"/>
</dbReference>
<dbReference type="AlphaFoldDB" id="A0A371B845"/>
<dbReference type="PANTHER" id="PTHR30383">
    <property type="entry name" value="THIOESTERASE 1/PROTEASE 1/LYSOPHOSPHOLIPASE L1"/>
    <property type="match status" value="1"/>
</dbReference>
<name>A0A371B845_9BRAD</name>
<keyword evidence="2" id="KW-0378">Hydrolase</keyword>
<accession>A0A371B845</accession>
<dbReference type="Gene3D" id="3.40.50.1110">
    <property type="entry name" value="SGNH hydrolase"/>
    <property type="match status" value="1"/>
</dbReference>
<dbReference type="EMBL" id="QRGO01000001">
    <property type="protein sequence ID" value="RDV03551.1"/>
    <property type="molecule type" value="Genomic_DNA"/>
</dbReference>
<dbReference type="PANTHER" id="PTHR30383:SF5">
    <property type="entry name" value="SGNH HYDROLASE-TYPE ESTERASE DOMAIN-CONTAINING PROTEIN"/>
    <property type="match status" value="1"/>
</dbReference>
<dbReference type="InterPro" id="IPR036514">
    <property type="entry name" value="SGNH_hydro_sf"/>
</dbReference>
<dbReference type="Pfam" id="PF25182">
    <property type="entry name" value="NonGDSL"/>
    <property type="match status" value="1"/>
</dbReference>
<evidence type="ECO:0000313" key="3">
    <source>
        <dbReference type="Proteomes" id="UP000263993"/>
    </source>
</evidence>
<dbReference type="CDD" id="cd00229">
    <property type="entry name" value="SGNH_hydrolase"/>
    <property type="match status" value="1"/>
</dbReference>
<dbReference type="InterPro" id="IPR051532">
    <property type="entry name" value="Ester_Hydrolysis_Enzymes"/>
</dbReference>
<proteinExistence type="predicted"/>
<dbReference type="RefSeq" id="WP_115515577.1">
    <property type="nucleotide sequence ID" value="NZ_QRGO01000001.1"/>
</dbReference>
<protein>
    <submittedName>
        <fullName evidence="2">SGNH/GDSL hydrolase family protein</fullName>
    </submittedName>
</protein>
<dbReference type="GO" id="GO:0004622">
    <property type="term" value="F:phosphatidylcholine lysophospholipase activity"/>
    <property type="evidence" value="ECO:0007669"/>
    <property type="project" value="TreeGrafter"/>
</dbReference>
<feature type="chain" id="PRO_5016728844" evidence="1">
    <location>
        <begin position="29"/>
        <end position="271"/>
    </location>
</feature>
<comment type="caution">
    <text evidence="2">The sequence shown here is derived from an EMBL/GenBank/DDBJ whole genome shotgun (WGS) entry which is preliminary data.</text>
</comment>
<organism evidence="2 3">
    <name type="scientific">Undibacter mobilis</name>
    <dbReference type="NCBI Taxonomy" id="2292256"/>
    <lineage>
        <taxon>Bacteria</taxon>
        <taxon>Pseudomonadati</taxon>
        <taxon>Pseudomonadota</taxon>
        <taxon>Alphaproteobacteria</taxon>
        <taxon>Hyphomicrobiales</taxon>
        <taxon>Nitrobacteraceae</taxon>
        <taxon>Undibacter</taxon>
    </lineage>
</organism>
<evidence type="ECO:0000256" key="1">
    <source>
        <dbReference type="SAM" id="SignalP"/>
    </source>
</evidence>
<keyword evidence="3" id="KW-1185">Reference proteome</keyword>
<keyword evidence="1" id="KW-0732">Signal</keyword>
<feature type="signal peptide" evidence="1">
    <location>
        <begin position="1"/>
        <end position="28"/>
    </location>
</feature>
<dbReference type="SUPFAM" id="SSF52266">
    <property type="entry name" value="SGNH hydrolase"/>
    <property type="match status" value="1"/>
</dbReference>
<dbReference type="Proteomes" id="UP000263993">
    <property type="component" value="Unassembled WGS sequence"/>
</dbReference>
<evidence type="ECO:0000313" key="2">
    <source>
        <dbReference type="EMBL" id="RDV03551.1"/>
    </source>
</evidence>
<gene>
    <name evidence="2" type="ORF">DXH78_02490</name>
</gene>